<gene>
    <name evidence="2" type="ORF">QR680_008917</name>
</gene>
<dbReference type="PANTHER" id="PTHR34401:SF3">
    <property type="entry name" value="DB DOMAIN-CONTAINING PROTEIN"/>
    <property type="match status" value="1"/>
</dbReference>
<protein>
    <submittedName>
        <fullName evidence="2">Uncharacterized protein</fullName>
    </submittedName>
</protein>
<dbReference type="EMBL" id="JAUCMV010000001">
    <property type="protein sequence ID" value="KAK0424905.1"/>
    <property type="molecule type" value="Genomic_DNA"/>
</dbReference>
<dbReference type="AlphaFoldDB" id="A0AA39IJS5"/>
<feature type="signal peptide" evidence="1">
    <location>
        <begin position="1"/>
        <end position="17"/>
    </location>
</feature>
<evidence type="ECO:0000256" key="1">
    <source>
        <dbReference type="SAM" id="SignalP"/>
    </source>
</evidence>
<evidence type="ECO:0000313" key="3">
    <source>
        <dbReference type="Proteomes" id="UP001175271"/>
    </source>
</evidence>
<accession>A0AA39IJS5</accession>
<feature type="chain" id="PRO_5041210843" evidence="1">
    <location>
        <begin position="18"/>
        <end position="208"/>
    </location>
</feature>
<keyword evidence="1" id="KW-0732">Signal</keyword>
<proteinExistence type="predicted"/>
<dbReference type="Proteomes" id="UP001175271">
    <property type="component" value="Unassembled WGS sequence"/>
</dbReference>
<reference evidence="2" key="1">
    <citation type="submission" date="2023-06" db="EMBL/GenBank/DDBJ databases">
        <title>Genomic analysis of the entomopathogenic nematode Steinernema hermaphroditum.</title>
        <authorList>
            <person name="Schwarz E.M."/>
            <person name="Heppert J.K."/>
            <person name="Baniya A."/>
            <person name="Schwartz H.T."/>
            <person name="Tan C.-H."/>
            <person name="Antoshechkin I."/>
            <person name="Sternberg P.W."/>
            <person name="Goodrich-Blair H."/>
            <person name="Dillman A.R."/>
        </authorList>
    </citation>
    <scope>NUCLEOTIDE SEQUENCE</scope>
    <source>
        <strain evidence="2">PS9179</strain>
        <tissue evidence="2">Whole animal</tissue>
    </source>
</reference>
<evidence type="ECO:0000313" key="2">
    <source>
        <dbReference type="EMBL" id="KAK0424905.1"/>
    </source>
</evidence>
<sequence length="208" mass="22036">MFRPLVVVSVLLSLAAGQRIRQCTCAEVQPCKSGYANTLVPCVDACRAHATALGADYGQLKQCLVSRQGQLENTMRCTESSLANTCAARPGGMVQKRFPETLKIAALTEINRMMQASGVKNQLKGLLASGKKVYDCIKTCMDRSTNNCIKGLGCGLDLPSDSVLVQTAKRCAIQSGFNTGGVQQLCNCAASAGIKQLQGGICNKIVIT</sequence>
<keyword evidence="3" id="KW-1185">Reference proteome</keyword>
<organism evidence="2 3">
    <name type="scientific">Steinernema hermaphroditum</name>
    <dbReference type="NCBI Taxonomy" id="289476"/>
    <lineage>
        <taxon>Eukaryota</taxon>
        <taxon>Metazoa</taxon>
        <taxon>Ecdysozoa</taxon>
        <taxon>Nematoda</taxon>
        <taxon>Chromadorea</taxon>
        <taxon>Rhabditida</taxon>
        <taxon>Tylenchina</taxon>
        <taxon>Panagrolaimomorpha</taxon>
        <taxon>Strongyloidoidea</taxon>
        <taxon>Steinernematidae</taxon>
        <taxon>Steinernema</taxon>
    </lineage>
</organism>
<name>A0AA39IJS5_9BILA</name>
<comment type="caution">
    <text evidence="2">The sequence shown here is derived from an EMBL/GenBank/DDBJ whole genome shotgun (WGS) entry which is preliminary data.</text>
</comment>
<dbReference type="PANTHER" id="PTHR34401">
    <property type="entry name" value="PROTEIN CBG12388-RELATED"/>
    <property type="match status" value="1"/>
</dbReference>